<keyword evidence="2 11" id="KW-0963">Cytoplasm</keyword>
<dbReference type="InterPro" id="IPR033705">
    <property type="entry name" value="Anticodon_Ia_Val"/>
</dbReference>
<evidence type="ECO:0000256" key="3">
    <source>
        <dbReference type="ARBA" id="ARBA00022598"/>
    </source>
</evidence>
<evidence type="ECO:0000259" key="13">
    <source>
        <dbReference type="Pfam" id="PF00133"/>
    </source>
</evidence>
<evidence type="ECO:0000256" key="4">
    <source>
        <dbReference type="ARBA" id="ARBA00022741"/>
    </source>
</evidence>
<dbReference type="Pfam" id="PF00133">
    <property type="entry name" value="tRNA-synt_1"/>
    <property type="match status" value="1"/>
</dbReference>
<dbReference type="GO" id="GO:0002161">
    <property type="term" value="F:aminoacyl-tRNA deacylase activity"/>
    <property type="evidence" value="ECO:0007669"/>
    <property type="project" value="InterPro"/>
</dbReference>
<feature type="domain" description="Valyl-tRNA synthetase tRNA-binding arm" evidence="15">
    <location>
        <begin position="894"/>
        <end position="958"/>
    </location>
</feature>
<dbReference type="CDD" id="cd00817">
    <property type="entry name" value="ValRS_core"/>
    <property type="match status" value="1"/>
</dbReference>
<keyword evidence="4 11" id="KW-0547">Nucleotide-binding</keyword>
<dbReference type="EMBL" id="FCOK02000009">
    <property type="protein sequence ID" value="SAL25670.1"/>
    <property type="molecule type" value="Genomic_DNA"/>
</dbReference>
<reference evidence="16 17" key="1">
    <citation type="submission" date="2016-01" db="EMBL/GenBank/DDBJ databases">
        <authorList>
            <person name="Oliw E.H."/>
        </authorList>
    </citation>
    <scope>NUCLEOTIDE SEQUENCE [LARGE SCALE GENOMIC DNA]</scope>
    <source>
        <strain evidence="16">LMG 27134</strain>
    </source>
</reference>
<keyword evidence="7 11" id="KW-0175">Coiled coil</keyword>
<feature type="binding site" evidence="11">
    <location>
        <position position="549"/>
    </location>
    <ligand>
        <name>ATP</name>
        <dbReference type="ChEBI" id="CHEBI:30616"/>
    </ligand>
</feature>
<dbReference type="PROSITE" id="PS00178">
    <property type="entry name" value="AA_TRNA_LIGASE_I"/>
    <property type="match status" value="1"/>
</dbReference>
<evidence type="ECO:0000256" key="10">
    <source>
        <dbReference type="ARBA" id="ARBA00060830"/>
    </source>
</evidence>
<dbReference type="FunFam" id="1.10.287.380:FF:000001">
    <property type="entry name" value="Valine--tRNA ligase"/>
    <property type="match status" value="1"/>
</dbReference>
<dbReference type="Gene3D" id="1.10.730.10">
    <property type="entry name" value="Isoleucyl-tRNA Synthetase, Domain 1"/>
    <property type="match status" value="1"/>
</dbReference>
<evidence type="ECO:0000259" key="15">
    <source>
        <dbReference type="Pfam" id="PF10458"/>
    </source>
</evidence>
<protein>
    <recommendedName>
        <fullName evidence="11">Valine--tRNA ligase</fullName>
        <ecNumber evidence="11">6.1.1.9</ecNumber>
    </recommendedName>
    <alternativeName>
        <fullName evidence="11">Valyl-tRNA synthetase</fullName>
        <shortName evidence="11">ValRS</shortName>
    </alternativeName>
</protein>
<feature type="domain" description="Aminoacyl-tRNA synthetase class Ia" evidence="13">
    <location>
        <begin position="26"/>
        <end position="623"/>
    </location>
</feature>
<comment type="domain">
    <text evidence="11">ValRS has two distinct active sites: one for aminoacylation and one for editing. The misactivated threonine is translocated from the active site to the editing site.</text>
</comment>
<dbReference type="GO" id="GO:0005524">
    <property type="term" value="F:ATP binding"/>
    <property type="evidence" value="ECO:0007669"/>
    <property type="project" value="UniProtKB-UniRule"/>
</dbReference>
<dbReference type="SUPFAM" id="SSF52374">
    <property type="entry name" value="Nucleotidylyl transferase"/>
    <property type="match status" value="1"/>
</dbReference>
<evidence type="ECO:0000256" key="8">
    <source>
        <dbReference type="ARBA" id="ARBA00023146"/>
    </source>
</evidence>
<dbReference type="Gene3D" id="3.90.740.10">
    <property type="entry name" value="Valyl/Leucyl/Isoleucyl-tRNA synthetase, editing domain"/>
    <property type="match status" value="1"/>
</dbReference>
<sequence length="960" mass="107865">MSDNTSDNTLAKSFEPQNIESHWGPEWEKRGYAAPTLIEGKKDFSIQLPPPNVTGTLHMGHAFNQTIMDSLTRYHRMLGENTLWLPGTDHAGIATQIVVERQLDAQGVSRLDLGREEFLKRVWEWKQKSGSTITGQVRRLGASIDWSREYFTMDDKMSPVVLDVFVTLYKQGLIYRGKRLVNWDPVLGTAVSDLEVASEEEAGSLWHIQYPLPDGSGHVTVATTRPETMLGDTAVMVHPEDERYAHLIGKTVMLPLSNREIPVIADDYVDREFGTGVVKVTPAHDFNDYQVGLRHKLPMIEILTLDAKINDNAPEKYRGMDRFDARKQVVADLEALGLLESVKPHALMVPRGDRTGVVIEPMLTDQWFVAMSKPAPEGTFHPGKSIAETALDVVRNGEIKFVPENWSTTYYQWLENIQDWCISRQLWWGHQIPAWYGDNGEIFVAKTEEEARAEATEKGYTGALKRDDDVLDTWFSSALVPFSSLGWPNETPELKHFLPSSVLVTGFDIIFFWVARMVMMTTHFTGKVPFDTVYVHGLVRDAEGQKMSKSKGNTLDPIDIVDGIDLETLVSKRITGLMNPKQAEKIEKKTRKEFPDGIQPFGTDALRFTMASMATLGRNVNFDLARCEGYRNFCNKLWNATRFVLMNTEGHDCGFGKPEECEAGDCGPGGYLHFSPADRWIVSLLQRVEAEVEKGFADYRFDNVASAIYKFVWDEYCDWYLELAKVQIQTGAPEQQRATRRTLLRVLETVLRLAHPVIPFITEALWQKVAPLTDLYPQAAEGGQTASIMIQRYPVAQPSKIDESSEQWAAELKAIIDSCRNLRGEMNLSPAVKVPLLATGDEAQLKSFAPYVQALARLSEVKIIADESALDKEASGAPVAIVGTNKLVLKVEIDIAAERERLTKEVDRLTQEIAKARVKLENESFVARAPAAVVEQERKRLAEFESTADKLKAQLSRLPA</sequence>
<dbReference type="InterPro" id="IPR013155">
    <property type="entry name" value="M/V/L/I-tRNA-synth_anticd-bd"/>
</dbReference>
<evidence type="ECO:0000256" key="2">
    <source>
        <dbReference type="ARBA" id="ARBA00022490"/>
    </source>
</evidence>
<accession>A0A158G2M8</accession>
<evidence type="ECO:0000256" key="1">
    <source>
        <dbReference type="ARBA" id="ARBA00004496"/>
    </source>
</evidence>
<dbReference type="RefSeq" id="WP_062084602.1">
    <property type="nucleotide sequence ID" value="NZ_FCOK02000009.1"/>
</dbReference>
<dbReference type="Pfam" id="PF08264">
    <property type="entry name" value="Anticodon_1"/>
    <property type="match status" value="1"/>
</dbReference>
<organism evidence="16 17">
    <name type="scientific">Caballeronia udeis</name>
    <dbReference type="NCBI Taxonomy" id="1232866"/>
    <lineage>
        <taxon>Bacteria</taxon>
        <taxon>Pseudomonadati</taxon>
        <taxon>Pseudomonadota</taxon>
        <taxon>Betaproteobacteria</taxon>
        <taxon>Burkholderiales</taxon>
        <taxon>Burkholderiaceae</taxon>
        <taxon>Caballeronia</taxon>
    </lineage>
</organism>
<dbReference type="SUPFAM" id="SSF47323">
    <property type="entry name" value="Anticodon-binding domain of a subclass of class I aminoacyl-tRNA synthetases"/>
    <property type="match status" value="1"/>
</dbReference>
<dbReference type="Pfam" id="PF10458">
    <property type="entry name" value="Val_tRNA-synt_C"/>
    <property type="match status" value="1"/>
</dbReference>
<comment type="function">
    <text evidence="11">Catalyzes the attachment of valine to tRNA(Val). As ValRS can inadvertently accommodate and process structurally similar amino acids such as threonine, to avoid such errors, it has a 'posttransfer' editing activity that hydrolyzes mischarged Thr-tRNA(Val) in a tRNA-dependent manner.</text>
</comment>
<evidence type="ECO:0000256" key="6">
    <source>
        <dbReference type="ARBA" id="ARBA00022917"/>
    </source>
</evidence>
<dbReference type="SUPFAM" id="SSF46589">
    <property type="entry name" value="tRNA-binding arm"/>
    <property type="match status" value="1"/>
</dbReference>
<dbReference type="InterPro" id="IPR014729">
    <property type="entry name" value="Rossmann-like_a/b/a_fold"/>
</dbReference>
<gene>
    <name evidence="11" type="primary">valS</name>
    <name evidence="16" type="ORF">AWB69_01905</name>
</gene>
<dbReference type="PANTHER" id="PTHR11946:SF93">
    <property type="entry name" value="VALINE--TRNA LIGASE, CHLOROPLASTIC_MITOCHONDRIAL 2"/>
    <property type="match status" value="1"/>
</dbReference>
<dbReference type="FunFam" id="3.40.50.620:FF:000078">
    <property type="entry name" value="Valine--tRNA ligase, mitochondrial"/>
    <property type="match status" value="1"/>
</dbReference>
<evidence type="ECO:0000256" key="11">
    <source>
        <dbReference type="HAMAP-Rule" id="MF_02004"/>
    </source>
</evidence>
<dbReference type="GO" id="GO:0004832">
    <property type="term" value="F:valine-tRNA ligase activity"/>
    <property type="evidence" value="ECO:0007669"/>
    <property type="project" value="UniProtKB-UniRule"/>
</dbReference>
<comment type="domain">
    <text evidence="11">The C-terminal coiled-coil domain is crucial for aminoacylation activity.</text>
</comment>
<proteinExistence type="inferred from homology"/>
<comment type="subcellular location">
    <subcellularLocation>
        <location evidence="1 11">Cytoplasm</location>
    </subcellularLocation>
</comment>
<dbReference type="PANTHER" id="PTHR11946">
    <property type="entry name" value="VALYL-TRNA SYNTHETASES"/>
    <property type="match status" value="1"/>
</dbReference>
<dbReference type="Gene3D" id="3.40.50.620">
    <property type="entry name" value="HUPs"/>
    <property type="match status" value="2"/>
</dbReference>
<dbReference type="GO" id="GO:0006438">
    <property type="term" value="P:valyl-tRNA aminoacylation"/>
    <property type="evidence" value="ECO:0007669"/>
    <property type="project" value="UniProtKB-UniRule"/>
</dbReference>
<comment type="similarity">
    <text evidence="10 11">Belongs to the class-I aminoacyl-tRNA synthetase family. ValS type 1 subfamily.</text>
</comment>
<dbReference type="Proteomes" id="UP000054683">
    <property type="component" value="Unassembled WGS sequence"/>
</dbReference>
<dbReference type="InterPro" id="IPR002300">
    <property type="entry name" value="aa-tRNA-synth_Ia"/>
</dbReference>
<dbReference type="Gene3D" id="1.10.287.380">
    <property type="entry name" value="Valyl-tRNA synthetase, C-terminal domain"/>
    <property type="match status" value="1"/>
</dbReference>
<dbReference type="SUPFAM" id="SSF50677">
    <property type="entry name" value="ValRS/IleRS/LeuRS editing domain"/>
    <property type="match status" value="1"/>
</dbReference>
<evidence type="ECO:0000256" key="9">
    <source>
        <dbReference type="ARBA" id="ARBA00047552"/>
    </source>
</evidence>
<dbReference type="InterPro" id="IPR001412">
    <property type="entry name" value="aa-tRNA-synth_I_CS"/>
</dbReference>
<dbReference type="FunFam" id="3.90.740.10:FF:000015">
    <property type="entry name" value="Valine--tRNA ligase"/>
    <property type="match status" value="1"/>
</dbReference>
<evidence type="ECO:0000256" key="12">
    <source>
        <dbReference type="SAM" id="MobiDB-lite"/>
    </source>
</evidence>
<feature type="region of interest" description="Disordered" evidence="12">
    <location>
        <begin position="1"/>
        <end position="20"/>
    </location>
</feature>
<name>A0A158G2M8_9BURK</name>
<evidence type="ECO:0000256" key="7">
    <source>
        <dbReference type="ARBA" id="ARBA00023054"/>
    </source>
</evidence>
<dbReference type="InterPro" id="IPR010978">
    <property type="entry name" value="tRNA-bd_arm"/>
</dbReference>
<keyword evidence="3 11" id="KW-0436">Ligase</keyword>
<dbReference type="InterPro" id="IPR009080">
    <property type="entry name" value="tRNAsynth_Ia_anticodon-bd"/>
</dbReference>
<keyword evidence="8 11" id="KW-0030">Aminoacyl-tRNA synthetase</keyword>
<feature type="domain" description="Methionyl/Valyl/Leucyl/Isoleucyl-tRNA synthetase anticodon-binding" evidence="14">
    <location>
        <begin position="678"/>
        <end position="833"/>
    </location>
</feature>
<evidence type="ECO:0000313" key="17">
    <source>
        <dbReference type="Proteomes" id="UP000054683"/>
    </source>
</evidence>
<comment type="catalytic activity">
    <reaction evidence="9 11">
        <text>tRNA(Val) + L-valine + ATP = L-valyl-tRNA(Val) + AMP + diphosphate</text>
        <dbReference type="Rhea" id="RHEA:10704"/>
        <dbReference type="Rhea" id="RHEA-COMP:9672"/>
        <dbReference type="Rhea" id="RHEA-COMP:9708"/>
        <dbReference type="ChEBI" id="CHEBI:30616"/>
        <dbReference type="ChEBI" id="CHEBI:33019"/>
        <dbReference type="ChEBI" id="CHEBI:57762"/>
        <dbReference type="ChEBI" id="CHEBI:78442"/>
        <dbReference type="ChEBI" id="CHEBI:78537"/>
        <dbReference type="ChEBI" id="CHEBI:456215"/>
        <dbReference type="EC" id="6.1.1.9"/>
    </reaction>
</comment>
<comment type="subunit">
    <text evidence="11">Monomer.</text>
</comment>
<dbReference type="FunFam" id="3.40.50.620:FF:000020">
    <property type="entry name" value="Valine--tRNA ligase, mitochondrial"/>
    <property type="match status" value="1"/>
</dbReference>
<dbReference type="OrthoDB" id="9810365at2"/>
<evidence type="ECO:0000259" key="14">
    <source>
        <dbReference type="Pfam" id="PF08264"/>
    </source>
</evidence>
<dbReference type="InterPro" id="IPR009008">
    <property type="entry name" value="Val/Leu/Ile-tRNA-synth_edit"/>
</dbReference>
<feature type="short sequence motif" description="'HIGH' region" evidence="11">
    <location>
        <begin position="51"/>
        <end position="61"/>
    </location>
</feature>
<dbReference type="EC" id="6.1.1.9" evidence="11"/>
<dbReference type="NCBIfam" id="NF004349">
    <property type="entry name" value="PRK05729.1"/>
    <property type="match status" value="1"/>
</dbReference>
<dbReference type="NCBIfam" id="TIGR00422">
    <property type="entry name" value="valS"/>
    <property type="match status" value="1"/>
</dbReference>
<dbReference type="CDD" id="cd07962">
    <property type="entry name" value="Anticodon_Ia_Val"/>
    <property type="match status" value="1"/>
</dbReference>
<dbReference type="AlphaFoldDB" id="A0A158G2M8"/>
<evidence type="ECO:0000256" key="5">
    <source>
        <dbReference type="ARBA" id="ARBA00022840"/>
    </source>
</evidence>
<dbReference type="InterPro" id="IPR037118">
    <property type="entry name" value="Val-tRNA_synth_C_sf"/>
</dbReference>
<dbReference type="PRINTS" id="PR00986">
    <property type="entry name" value="TRNASYNTHVAL"/>
</dbReference>
<keyword evidence="6 11" id="KW-0648">Protein biosynthesis</keyword>
<feature type="coiled-coil region" evidence="11">
    <location>
        <begin position="892"/>
        <end position="954"/>
    </location>
</feature>
<feature type="short sequence motif" description="'KMSKS' region" evidence="11">
    <location>
        <begin position="546"/>
        <end position="550"/>
    </location>
</feature>
<dbReference type="InterPro" id="IPR002303">
    <property type="entry name" value="Valyl-tRNA_ligase"/>
</dbReference>
<dbReference type="GO" id="GO:0005829">
    <property type="term" value="C:cytosol"/>
    <property type="evidence" value="ECO:0007669"/>
    <property type="project" value="TreeGrafter"/>
</dbReference>
<keyword evidence="5 11" id="KW-0067">ATP-binding</keyword>
<dbReference type="HAMAP" id="MF_02004">
    <property type="entry name" value="Val_tRNA_synth_type1"/>
    <property type="match status" value="1"/>
</dbReference>
<evidence type="ECO:0000313" key="16">
    <source>
        <dbReference type="EMBL" id="SAL25670.1"/>
    </source>
</evidence>
<dbReference type="InterPro" id="IPR019499">
    <property type="entry name" value="Val-tRNA_synth_tRNA-bd"/>
</dbReference>